<feature type="compositionally biased region" description="Low complexity" evidence="8">
    <location>
        <begin position="1224"/>
        <end position="1241"/>
    </location>
</feature>
<protein>
    <submittedName>
        <fullName evidence="10">Haem peroxidase,Haem peroxidase, animal type</fullName>
    </submittedName>
</protein>
<feature type="compositionally biased region" description="Low complexity" evidence="8">
    <location>
        <begin position="1047"/>
        <end position="1059"/>
    </location>
</feature>
<evidence type="ECO:0000256" key="8">
    <source>
        <dbReference type="SAM" id="MobiDB-lite"/>
    </source>
</evidence>
<evidence type="ECO:0000256" key="6">
    <source>
        <dbReference type="ARBA" id="ARBA00023004"/>
    </source>
</evidence>
<evidence type="ECO:0000256" key="9">
    <source>
        <dbReference type="SAM" id="SignalP"/>
    </source>
</evidence>
<evidence type="ECO:0000256" key="3">
    <source>
        <dbReference type="ARBA" id="ARBA00022559"/>
    </source>
</evidence>
<evidence type="ECO:0000256" key="2">
    <source>
        <dbReference type="ARBA" id="ARBA00022525"/>
    </source>
</evidence>
<keyword evidence="3 10" id="KW-0560">Oxidoreductase</keyword>
<dbReference type="PANTHER" id="PTHR11475:SF106">
    <property type="entry name" value="CURLY SU"/>
    <property type="match status" value="1"/>
</dbReference>
<feature type="binding site" description="axial binding residue" evidence="7">
    <location>
        <position position="478"/>
    </location>
    <ligand>
        <name>heme b</name>
        <dbReference type="ChEBI" id="CHEBI:60344"/>
    </ligand>
    <ligandPart>
        <name>Fe</name>
        <dbReference type="ChEBI" id="CHEBI:18248"/>
    </ligandPart>
</feature>
<dbReference type="AlphaFoldDB" id="A0A5E4NSQ0"/>
<keyword evidence="3 10" id="KW-0575">Peroxidase</keyword>
<feature type="compositionally biased region" description="Low complexity" evidence="8">
    <location>
        <begin position="1080"/>
        <end position="1091"/>
    </location>
</feature>
<keyword evidence="7" id="KW-0479">Metal-binding</keyword>
<dbReference type="GO" id="GO:0005576">
    <property type="term" value="C:extracellular region"/>
    <property type="evidence" value="ECO:0007669"/>
    <property type="project" value="UniProtKB-SubCell"/>
</dbReference>
<dbReference type="Proteomes" id="UP000325440">
    <property type="component" value="Unassembled WGS sequence"/>
</dbReference>
<feature type="compositionally biased region" description="Basic and acidic residues" evidence="8">
    <location>
        <begin position="1159"/>
        <end position="1169"/>
    </location>
</feature>
<feature type="compositionally biased region" description="Gly residues" evidence="8">
    <location>
        <begin position="1145"/>
        <end position="1157"/>
    </location>
</feature>
<evidence type="ECO:0000256" key="4">
    <source>
        <dbReference type="ARBA" id="ARBA00022617"/>
    </source>
</evidence>
<dbReference type="OrthoDB" id="823504at2759"/>
<dbReference type="PRINTS" id="PR00457">
    <property type="entry name" value="ANPEROXIDASE"/>
</dbReference>
<dbReference type="InterPro" id="IPR037120">
    <property type="entry name" value="Haem_peroxidase_sf_animal"/>
</dbReference>
<sequence length="1263" mass="139392">MVLRAFVFCGFVWCLARAAQQYVPVSGVDGNDCAVVLEGSKHFIYNSGNSQPQRSAAHMCITYDTVNRAFLDVQNRHTLLEPNDQWGPVHFARLGELLLDVSQQLAKMFDLSAEDVNKFLPMIDTSKTLIRNVCPSCLSRVACKSGKYRRADGLCNNMDNPTWGATMSTFNRLIQPRFSDKFSTPKVSTTGEPLPLARVVSRTIHPDEGLHEHAGTVMVVAWGQFMDHDLTLTATPLDPVNRNEPEECCGRPDHLKNKYCYEIKIPEDDNFYRSHDVRCQDFVRAYPGVKPNCRLGSRAPFNLLTPVIDGNTVYGADETFARYLRSGFTGQLRMNPAFADLGMKELLPMKLNIPDEGCIRSNSSQYCFESGEIRVNEQLVLTCIHTLMAREHNRVAKELSQINPHWNDEMLYQEAKRIVVAEIQHITFNEFLPILLGKDTMDKFDLTTKKQGYWNGYDSTVNPSIFASFSAAAFRFGHSLLPNVIERWSKAHGFIASKKLSDLIRRPFDLYRAGAMDEYLMGLMNQVAQAMDDSITKEVTNNLIKKPGKRFGFDLVSFNIQRGRDFGLPGYMEYRSHCGLSVANRFEDMVGFMSNATIQRYKSIYASPFDIDLWSGGVSEKPAHGSVVGPTFSCIIASQFQALKKGDRFWYELADQPSSFTPDQLQEIRNVRLARLVCDNTDIIDTVQMYPMVLSDHELNPRVPCRSGVIPRMDLTKWADTTLDTAEPNIRLTTVENSLKSGITQAKILYCGYCNTTTVTDTSGGIGLTDPAGTRVITIIEATDELDGNLVMSSNAIFGNGGGGSDSGGGVASDKSRLKRGAEAASLAGNETATGEDDSSLTDEMAKVDPAEAPKPAPIKRDADNGGDMTLAIMEPRLDYDVDEEFRATNGHGYDVPRTRPVNNYVNNYRDYGGGDAYSGKQRQPGRPPARPVDPDDERLEADEDGEDFEDGDHNSHYEYVPMEFDHHGNHRPLTLPDFLDSKKPIKHGGKSKSPEIYPSHGPPSHPGYGGPTQSYGNDPSYPSLPGNSHDFTPLRGSGGGGGSAPGGYSPSAGYSYSGLPDSNKYNNYDDYHDGPSPTPYYSPYSSSTRPKSFVSVSGHLNGNDDPDGGVINIDHGRDYDSADERPRPYHHHQSSSSKNSPSYSGGGGGGGGGGRSSGRYDYRSHAADPLHPLRNYHSTGHDDEDMYAKLRQEYQTKGAKQPSSSSSAPLSPYYDTYNQGDFNEPSSTSIESKSVKSNSPVGGGDKGPKGKAYWRMSYTQNV</sequence>
<keyword evidence="6 7" id="KW-0408">Iron</keyword>
<feature type="region of interest" description="Disordered" evidence="8">
    <location>
        <begin position="889"/>
        <end position="1263"/>
    </location>
</feature>
<evidence type="ECO:0000313" key="10">
    <source>
        <dbReference type="EMBL" id="VVC44993.1"/>
    </source>
</evidence>
<dbReference type="FunFam" id="1.10.640.10:FF:000003">
    <property type="entry name" value="chorion peroxidase"/>
    <property type="match status" value="1"/>
</dbReference>
<keyword evidence="11" id="KW-1185">Reference proteome</keyword>
<dbReference type="Pfam" id="PF03098">
    <property type="entry name" value="An_peroxidase"/>
    <property type="match status" value="1"/>
</dbReference>
<evidence type="ECO:0000256" key="1">
    <source>
        <dbReference type="ARBA" id="ARBA00004613"/>
    </source>
</evidence>
<dbReference type="GO" id="GO:0004601">
    <property type="term" value="F:peroxidase activity"/>
    <property type="evidence" value="ECO:0007669"/>
    <property type="project" value="UniProtKB-KW"/>
</dbReference>
<dbReference type="InterPro" id="IPR010255">
    <property type="entry name" value="Haem_peroxidase_sf"/>
</dbReference>
<proteinExistence type="predicted"/>
<dbReference type="GO" id="GO:0022412">
    <property type="term" value="P:cellular process involved in reproduction in multicellular organism"/>
    <property type="evidence" value="ECO:0007669"/>
    <property type="project" value="UniProtKB-ARBA"/>
</dbReference>
<feature type="compositionally biased region" description="Basic and acidic residues" evidence="8">
    <location>
        <begin position="1115"/>
        <end position="1128"/>
    </location>
</feature>
<evidence type="ECO:0000313" key="11">
    <source>
        <dbReference type="Proteomes" id="UP000325440"/>
    </source>
</evidence>
<dbReference type="GO" id="GO:0020037">
    <property type="term" value="F:heme binding"/>
    <property type="evidence" value="ECO:0007669"/>
    <property type="project" value="InterPro"/>
</dbReference>
<evidence type="ECO:0000256" key="7">
    <source>
        <dbReference type="PIRSR" id="PIRSR619791-2"/>
    </source>
</evidence>
<keyword evidence="4 7" id="KW-0349">Heme</keyword>
<keyword evidence="2" id="KW-0964">Secreted</keyword>
<evidence type="ECO:0000256" key="5">
    <source>
        <dbReference type="ARBA" id="ARBA00022729"/>
    </source>
</evidence>
<dbReference type="CDD" id="cd09823">
    <property type="entry name" value="peroxinectin_like"/>
    <property type="match status" value="1"/>
</dbReference>
<dbReference type="PANTHER" id="PTHR11475">
    <property type="entry name" value="OXIDASE/PEROXIDASE"/>
    <property type="match status" value="1"/>
</dbReference>
<feature type="signal peptide" evidence="9">
    <location>
        <begin position="1"/>
        <end position="18"/>
    </location>
</feature>
<dbReference type="InterPro" id="IPR019791">
    <property type="entry name" value="Haem_peroxidase_animal"/>
</dbReference>
<feature type="region of interest" description="Disordered" evidence="8">
    <location>
        <begin position="822"/>
        <end position="843"/>
    </location>
</feature>
<reference evidence="10 11" key="1">
    <citation type="submission" date="2019-08" db="EMBL/GenBank/DDBJ databases">
        <authorList>
            <person name="Alioto T."/>
            <person name="Alioto T."/>
            <person name="Gomez Garrido J."/>
        </authorList>
    </citation>
    <scope>NUCLEOTIDE SEQUENCE [LARGE SCALE GENOMIC DNA]</scope>
</reference>
<keyword evidence="5 9" id="KW-0732">Signal</keyword>
<dbReference type="Gene3D" id="1.10.640.10">
    <property type="entry name" value="Haem peroxidase domain superfamily, animal type"/>
    <property type="match status" value="1"/>
</dbReference>
<organism evidence="10 11">
    <name type="scientific">Cinara cedri</name>
    <dbReference type="NCBI Taxonomy" id="506608"/>
    <lineage>
        <taxon>Eukaryota</taxon>
        <taxon>Metazoa</taxon>
        <taxon>Ecdysozoa</taxon>
        <taxon>Arthropoda</taxon>
        <taxon>Hexapoda</taxon>
        <taxon>Insecta</taxon>
        <taxon>Pterygota</taxon>
        <taxon>Neoptera</taxon>
        <taxon>Paraneoptera</taxon>
        <taxon>Hemiptera</taxon>
        <taxon>Sternorrhyncha</taxon>
        <taxon>Aphidomorpha</taxon>
        <taxon>Aphidoidea</taxon>
        <taxon>Aphididae</taxon>
        <taxon>Lachninae</taxon>
        <taxon>Cinara</taxon>
    </lineage>
</organism>
<feature type="compositionally biased region" description="Acidic residues" evidence="8">
    <location>
        <begin position="935"/>
        <end position="951"/>
    </location>
</feature>
<gene>
    <name evidence="10" type="ORF">CINCED_3A024013</name>
</gene>
<comment type="subcellular location">
    <subcellularLocation>
        <location evidence="1">Secreted</location>
    </subcellularLocation>
</comment>
<name>A0A5E4NSQ0_9HEMI</name>
<feature type="compositionally biased region" description="Low complexity" evidence="8">
    <location>
        <begin position="1203"/>
        <end position="1213"/>
    </location>
</feature>
<accession>A0A5E4NSQ0</accession>
<dbReference type="PROSITE" id="PS50292">
    <property type="entry name" value="PEROXIDASE_3"/>
    <property type="match status" value="1"/>
</dbReference>
<dbReference type="EMBL" id="CABPRJ010002391">
    <property type="protein sequence ID" value="VVC44993.1"/>
    <property type="molecule type" value="Genomic_DNA"/>
</dbReference>
<dbReference type="SUPFAM" id="SSF48113">
    <property type="entry name" value="Heme-dependent peroxidases"/>
    <property type="match status" value="1"/>
</dbReference>
<feature type="chain" id="PRO_5023094003" evidence="9">
    <location>
        <begin position="19"/>
        <end position="1263"/>
    </location>
</feature>
<dbReference type="GO" id="GO:0006979">
    <property type="term" value="P:response to oxidative stress"/>
    <property type="evidence" value="ECO:0007669"/>
    <property type="project" value="InterPro"/>
</dbReference>
<feature type="compositionally biased region" description="Low complexity" evidence="8">
    <location>
        <begin position="1135"/>
        <end position="1144"/>
    </location>
</feature>
<feature type="compositionally biased region" description="Gly residues" evidence="8">
    <location>
        <begin position="1037"/>
        <end position="1046"/>
    </location>
</feature>
<dbReference type="GO" id="GO:0046872">
    <property type="term" value="F:metal ion binding"/>
    <property type="evidence" value="ECO:0007669"/>
    <property type="project" value="UniProtKB-KW"/>
</dbReference>